<name>A0A1T5A4U7_9FIRM</name>
<keyword evidence="4" id="KW-1185">Reference proteome</keyword>
<reference evidence="4" key="1">
    <citation type="submission" date="2017-02" db="EMBL/GenBank/DDBJ databases">
        <authorList>
            <person name="Varghese N."/>
            <person name="Submissions S."/>
        </authorList>
    </citation>
    <scope>NUCLEOTIDE SEQUENCE [LARGE SCALE GENOMIC DNA]</scope>
    <source>
        <strain evidence="4">ATCC 35199</strain>
    </source>
</reference>
<dbReference type="PROSITE" id="PS51257">
    <property type="entry name" value="PROKAR_LIPOPROTEIN"/>
    <property type="match status" value="1"/>
</dbReference>
<feature type="chain" id="PRO_5012482137" evidence="1">
    <location>
        <begin position="25"/>
        <end position="246"/>
    </location>
</feature>
<proteinExistence type="predicted"/>
<dbReference type="OrthoDB" id="2379109at2"/>
<feature type="domain" description="Copper amine oxidase-like N-terminal" evidence="2">
    <location>
        <begin position="138"/>
        <end position="244"/>
    </location>
</feature>
<protein>
    <submittedName>
        <fullName evidence="3">Copper amine oxidase N-terminal domain-containing protein</fullName>
    </submittedName>
</protein>
<accession>A0A1T5A4U7</accession>
<keyword evidence="1" id="KW-0732">Signal</keyword>
<evidence type="ECO:0000259" key="2">
    <source>
        <dbReference type="Pfam" id="PF07833"/>
    </source>
</evidence>
<dbReference type="Gene3D" id="3.30.457.10">
    <property type="entry name" value="Copper amine oxidase-like, N-terminal domain"/>
    <property type="match status" value="1"/>
</dbReference>
<evidence type="ECO:0000313" key="4">
    <source>
        <dbReference type="Proteomes" id="UP000243406"/>
    </source>
</evidence>
<dbReference type="AlphaFoldDB" id="A0A1T5A4U7"/>
<sequence length="246" mass="27446">MLKKYIIITSVIFSCLFGLNPSYAQSPIVDVNFKVNDIYEDEESVIIQAIVYNLGNTNINGFNDIDVVLKSMNDELIAQGTFEIDDLKAISFEPGESFFFTGAMNKTAPVTYPYKYVAESSVNWNNITELSDDIKLYINSEQIVLEQKPVIINNRMLVPISTIASNFDYEVNWNQAEKSVTLARGPKSVKLTINSAVASVDSENVSIDTAPIILNNRTMVPISFIVDAFGADYAWGAQTKILSIYY</sequence>
<dbReference type="Proteomes" id="UP000243406">
    <property type="component" value="Unassembled WGS sequence"/>
</dbReference>
<evidence type="ECO:0000256" key="1">
    <source>
        <dbReference type="SAM" id="SignalP"/>
    </source>
</evidence>
<evidence type="ECO:0000313" key="3">
    <source>
        <dbReference type="EMBL" id="SKB30022.1"/>
    </source>
</evidence>
<gene>
    <name evidence="3" type="ORF">SAMN02745120_0774</name>
</gene>
<feature type="signal peptide" evidence="1">
    <location>
        <begin position="1"/>
        <end position="24"/>
    </location>
</feature>
<dbReference type="RefSeq" id="WP_159446378.1">
    <property type="nucleotide sequence ID" value="NZ_FUYN01000001.1"/>
</dbReference>
<organism evidence="3 4">
    <name type="scientific">Acetoanaerobium noterae</name>
    <dbReference type="NCBI Taxonomy" id="745369"/>
    <lineage>
        <taxon>Bacteria</taxon>
        <taxon>Bacillati</taxon>
        <taxon>Bacillota</taxon>
        <taxon>Clostridia</taxon>
        <taxon>Peptostreptococcales</taxon>
        <taxon>Filifactoraceae</taxon>
        <taxon>Acetoanaerobium</taxon>
    </lineage>
</organism>
<dbReference type="EMBL" id="FUYN01000001">
    <property type="protein sequence ID" value="SKB30022.1"/>
    <property type="molecule type" value="Genomic_DNA"/>
</dbReference>
<dbReference type="Pfam" id="PF07833">
    <property type="entry name" value="Cu_amine_oxidN1"/>
    <property type="match status" value="1"/>
</dbReference>
<dbReference type="InterPro" id="IPR036582">
    <property type="entry name" value="Mao_N_sf"/>
</dbReference>
<dbReference type="InterPro" id="IPR012854">
    <property type="entry name" value="Cu_amine_oxidase-like_N"/>
</dbReference>
<dbReference type="SUPFAM" id="SSF55383">
    <property type="entry name" value="Copper amine oxidase, domain N"/>
    <property type="match status" value="1"/>
</dbReference>